<dbReference type="Gene3D" id="2.40.160.10">
    <property type="entry name" value="Porin"/>
    <property type="match status" value="1"/>
</dbReference>
<organism evidence="1 2">
    <name type="scientific">Vitrella brassicaformis (strain CCMP3155)</name>
    <dbReference type="NCBI Taxonomy" id="1169540"/>
    <lineage>
        <taxon>Eukaryota</taxon>
        <taxon>Sar</taxon>
        <taxon>Alveolata</taxon>
        <taxon>Colpodellida</taxon>
        <taxon>Vitrellaceae</taxon>
        <taxon>Vitrella</taxon>
    </lineage>
</organism>
<proteinExistence type="predicted"/>
<dbReference type="PANTHER" id="PTHR11743:SF70">
    <property type="entry name" value="GH26960P-RELATED"/>
    <property type="match status" value="1"/>
</dbReference>
<evidence type="ECO:0000313" key="1">
    <source>
        <dbReference type="EMBL" id="CEM16502.1"/>
    </source>
</evidence>
<dbReference type="PANTHER" id="PTHR11743">
    <property type="entry name" value="VOLTAGE-DEPENDENT ANION-SELECTIVE CHANNEL"/>
    <property type="match status" value="1"/>
</dbReference>
<dbReference type="FunCoup" id="A0A0G4FR02">
    <property type="interactions" value="45"/>
</dbReference>
<dbReference type="InterPro" id="IPR027246">
    <property type="entry name" value="Porin_Euk/Tom40"/>
</dbReference>
<evidence type="ECO:0000313" key="2">
    <source>
        <dbReference type="Proteomes" id="UP000041254"/>
    </source>
</evidence>
<dbReference type="OMA" id="FPHANKF"/>
<dbReference type="PhylomeDB" id="A0A0G4FR02"/>
<dbReference type="GO" id="GO:0008308">
    <property type="term" value="F:voltage-gated monoatomic anion channel activity"/>
    <property type="evidence" value="ECO:0007669"/>
    <property type="project" value="InterPro"/>
</dbReference>
<dbReference type="OrthoDB" id="7827681at2759"/>
<accession>A0A0G4FR02</accession>
<dbReference type="VEuPathDB" id="CryptoDB:Vbra_784"/>
<dbReference type="InParanoid" id="A0A0G4FR02"/>
<sequence length="281" mass="30751">MVLFRDISKNAADVISKDFPHEKPWEAEIRSKSGNFSFTQQAMVLPAGSVLDANSSLKFANKDVSVEGKFFVNGSVTFDAKYTGDYTKGLILNARFDRRKGKTTSDNVEVAAEYQNKGIHGKATVLPYQGMWTSQAMAEYKSFKLGGELMGNFDMTNLKYSMGASYANNQWTGSLKTQMEGTNPFAKLLLNVHCKYGATEVGTEVAHALADSKTGMSFGGKYVVDNNTFIKARLSQDAKVAIAVNHTFSPLLNATMGFQFDGLNVSNADAIKYGLKLNFAQ</sequence>
<reference evidence="1 2" key="1">
    <citation type="submission" date="2014-11" db="EMBL/GenBank/DDBJ databases">
        <authorList>
            <person name="Zhu J."/>
            <person name="Qi W."/>
            <person name="Song R."/>
        </authorList>
    </citation>
    <scope>NUCLEOTIDE SEQUENCE [LARGE SCALE GENOMIC DNA]</scope>
</reference>
<evidence type="ECO:0008006" key="3">
    <source>
        <dbReference type="Google" id="ProtNLM"/>
    </source>
</evidence>
<keyword evidence="2" id="KW-1185">Reference proteome</keyword>
<name>A0A0G4FR02_VITBC</name>
<dbReference type="EMBL" id="CDMY01000477">
    <property type="protein sequence ID" value="CEM16502.1"/>
    <property type="molecule type" value="Genomic_DNA"/>
</dbReference>
<dbReference type="AlphaFoldDB" id="A0A0G4FR02"/>
<protein>
    <recommendedName>
        <fullName evidence="3">Voltage-dependent anion-selective channel protein 1</fullName>
    </recommendedName>
</protein>
<dbReference type="Pfam" id="PF01459">
    <property type="entry name" value="Porin_3"/>
    <property type="match status" value="1"/>
</dbReference>
<dbReference type="InterPro" id="IPR023614">
    <property type="entry name" value="Porin_dom_sf"/>
</dbReference>
<dbReference type="Proteomes" id="UP000041254">
    <property type="component" value="Unassembled WGS sequence"/>
</dbReference>
<gene>
    <name evidence="1" type="ORF">Vbra_784</name>
</gene>
<dbReference type="InterPro" id="IPR001925">
    <property type="entry name" value="Porin_Euk"/>
</dbReference>
<dbReference type="GO" id="GO:0005741">
    <property type="term" value="C:mitochondrial outer membrane"/>
    <property type="evidence" value="ECO:0007669"/>
    <property type="project" value="InterPro"/>
</dbReference>